<dbReference type="InterPro" id="IPR050757">
    <property type="entry name" value="Collagen_mod_GT25"/>
</dbReference>
<keyword evidence="3 6" id="KW-0808">Transferase</keyword>
<reference evidence="7" key="1">
    <citation type="journal article" date="2012" name="PLoS Genet.">
        <title>The genomes of the fungal plant pathogens Cladosporium fulvum and Dothistroma septosporum reveal adaptation to different hosts and lifestyles but also signatures of common ancestry.</title>
        <authorList>
            <person name="de Wit P.J.G.M."/>
            <person name="van der Burgt A."/>
            <person name="Oekmen B."/>
            <person name="Stergiopoulos I."/>
            <person name="Abd-Elsalam K.A."/>
            <person name="Aerts A.L."/>
            <person name="Bahkali A.H."/>
            <person name="Beenen H.G."/>
            <person name="Chettri P."/>
            <person name="Cox M.P."/>
            <person name="Datema E."/>
            <person name="de Vries R.P."/>
            <person name="Dhillon B."/>
            <person name="Ganley A.R."/>
            <person name="Griffiths S.A."/>
            <person name="Guo Y."/>
            <person name="Hamelin R.C."/>
            <person name="Henrissat B."/>
            <person name="Kabir M.S."/>
            <person name="Jashni M.K."/>
            <person name="Kema G."/>
            <person name="Klaubauf S."/>
            <person name="Lapidus A."/>
            <person name="Levasseur A."/>
            <person name="Lindquist E."/>
            <person name="Mehrabi R."/>
            <person name="Ohm R.A."/>
            <person name="Owen T.J."/>
            <person name="Salamov A."/>
            <person name="Schwelm A."/>
            <person name="Schijlen E."/>
            <person name="Sun H."/>
            <person name="van den Burg H.A."/>
            <person name="van Ham R.C.H.J."/>
            <person name="Zhang S."/>
            <person name="Goodwin S.B."/>
            <person name="Grigoriev I.V."/>
            <person name="Collemare J."/>
            <person name="Bradshaw R.E."/>
        </authorList>
    </citation>
    <scope>NUCLEOTIDE SEQUENCE [LARGE SCALE GENOMIC DNA]</scope>
    <source>
        <strain evidence="7">NZE10 / CBS 128990</strain>
    </source>
</reference>
<organism evidence="6 7">
    <name type="scientific">Dothistroma septosporum (strain NZE10 / CBS 128990)</name>
    <name type="common">Red band needle blight fungus</name>
    <name type="synonym">Mycosphaerella pini</name>
    <dbReference type="NCBI Taxonomy" id="675120"/>
    <lineage>
        <taxon>Eukaryota</taxon>
        <taxon>Fungi</taxon>
        <taxon>Dikarya</taxon>
        <taxon>Ascomycota</taxon>
        <taxon>Pezizomycotina</taxon>
        <taxon>Dothideomycetes</taxon>
        <taxon>Dothideomycetidae</taxon>
        <taxon>Mycosphaerellales</taxon>
        <taxon>Mycosphaerellaceae</taxon>
        <taxon>Dothistroma</taxon>
    </lineage>
</organism>
<feature type="domain" description="Glycosyl transferase family 25" evidence="5">
    <location>
        <begin position="75"/>
        <end position="188"/>
    </location>
</feature>
<keyword evidence="4" id="KW-1133">Transmembrane helix</keyword>
<comment type="similarity">
    <text evidence="1">Belongs to the glycosyltransferase 25 family.</text>
</comment>
<dbReference type="PANTHER" id="PTHR10730">
    <property type="entry name" value="PROCOLLAGEN-LYSINE,2-OXOGLUTARATE 5-DIOXYGENASE/GLYCOSYLTRANSFERASE 25 FAMILY MEMBER"/>
    <property type="match status" value="1"/>
</dbReference>
<keyword evidence="4" id="KW-0472">Membrane</keyword>
<keyword evidence="4" id="KW-0812">Transmembrane</keyword>
<dbReference type="HOGENOM" id="CLU_032992_1_0_1"/>
<evidence type="ECO:0000256" key="4">
    <source>
        <dbReference type="SAM" id="Phobius"/>
    </source>
</evidence>
<evidence type="ECO:0000256" key="3">
    <source>
        <dbReference type="ARBA" id="ARBA00022679"/>
    </source>
</evidence>
<keyword evidence="7" id="KW-1185">Reference proteome</keyword>
<dbReference type="Pfam" id="PF01755">
    <property type="entry name" value="Glyco_transf_25"/>
    <property type="match status" value="1"/>
</dbReference>
<gene>
    <name evidence="6" type="ORF">DOTSEDRAFT_47109</name>
</gene>
<sequence>MSAPGSPTLLPRWAKVDGLTSARKMILAGVAAVLTLFIVLTLSQTRSSPLRLGATSQHIKHDPIDDVFNSTLGFQKILVINMPTRSDLRDSMALAAGFTNLQVEFVDGVSVKPEDFNEMMLPADHPDAAKFTDKSDMKKLKTKLGNLGSWRAHMNAIRTIVEQNLTSALILEADVDWDIRIHEQMKTFAQASRLLVQPMKGQQDAYLDPTYPYSENGQEFSEFEVDRYEVSAPSTSPFGDTDKWDMLWLGHCGVEFPKSDNPNVHIPLGRVIINQDETVPERHHIQREWGSSELVDRYPEHTRVVSRVRNNVCSLSYAFTQQGARNALWELGLRKMNSAFDIMLRDTCDGTSNRIMSTCLTVTPQLFQHHMPVGKTFSNIHGHAGGANKKAFTTNIRWSTKSNIKKLVVHDTDYIDLWPDGRGKKPA</sequence>
<dbReference type="OrthoDB" id="47375at2759"/>
<evidence type="ECO:0000259" key="5">
    <source>
        <dbReference type="Pfam" id="PF01755"/>
    </source>
</evidence>
<evidence type="ECO:0000313" key="6">
    <source>
        <dbReference type="EMBL" id="EME40817.1"/>
    </source>
</evidence>
<evidence type="ECO:0000256" key="2">
    <source>
        <dbReference type="ARBA" id="ARBA00022676"/>
    </source>
</evidence>
<dbReference type="STRING" id="675120.N1PEN2"/>
<dbReference type="Proteomes" id="UP000016933">
    <property type="component" value="Unassembled WGS sequence"/>
</dbReference>
<name>N1PEN2_DOTSN</name>
<dbReference type="GO" id="GO:0016740">
    <property type="term" value="F:transferase activity"/>
    <property type="evidence" value="ECO:0007669"/>
    <property type="project" value="UniProtKB-KW"/>
</dbReference>
<dbReference type="PANTHER" id="PTHR10730:SF53">
    <property type="entry name" value="GLYCOSYLTRANSFERASE 25 FAMILY MEMBER"/>
    <property type="match status" value="1"/>
</dbReference>
<reference evidence="6 7" key="2">
    <citation type="journal article" date="2012" name="PLoS Pathog.">
        <title>Diverse lifestyles and strategies of plant pathogenesis encoded in the genomes of eighteen Dothideomycetes fungi.</title>
        <authorList>
            <person name="Ohm R.A."/>
            <person name="Feau N."/>
            <person name="Henrissat B."/>
            <person name="Schoch C.L."/>
            <person name="Horwitz B.A."/>
            <person name="Barry K.W."/>
            <person name="Condon B.J."/>
            <person name="Copeland A.C."/>
            <person name="Dhillon B."/>
            <person name="Glaser F."/>
            <person name="Hesse C.N."/>
            <person name="Kosti I."/>
            <person name="LaButti K."/>
            <person name="Lindquist E.A."/>
            <person name="Lucas S."/>
            <person name="Salamov A.A."/>
            <person name="Bradshaw R.E."/>
            <person name="Ciuffetti L."/>
            <person name="Hamelin R.C."/>
            <person name="Kema G.H.J."/>
            <person name="Lawrence C."/>
            <person name="Scott J.A."/>
            <person name="Spatafora J.W."/>
            <person name="Turgeon B.G."/>
            <person name="de Wit P.J.G.M."/>
            <person name="Zhong S."/>
            <person name="Goodwin S.B."/>
            <person name="Grigoriev I.V."/>
        </authorList>
    </citation>
    <scope>NUCLEOTIDE SEQUENCE [LARGE SCALE GENOMIC DNA]</scope>
    <source>
        <strain evidence="7">NZE10 / CBS 128990</strain>
    </source>
</reference>
<dbReference type="eggNOG" id="ENOG502SHN6">
    <property type="taxonomic scope" value="Eukaryota"/>
</dbReference>
<dbReference type="AlphaFoldDB" id="N1PEN2"/>
<dbReference type="CDD" id="cd06532">
    <property type="entry name" value="Glyco_transf_25"/>
    <property type="match status" value="1"/>
</dbReference>
<proteinExistence type="inferred from homology"/>
<evidence type="ECO:0000256" key="1">
    <source>
        <dbReference type="ARBA" id="ARBA00006721"/>
    </source>
</evidence>
<dbReference type="EMBL" id="KB446543">
    <property type="protein sequence ID" value="EME40817.1"/>
    <property type="molecule type" value="Genomic_DNA"/>
</dbReference>
<keyword evidence="2" id="KW-0328">Glycosyltransferase</keyword>
<feature type="transmembrane region" description="Helical" evidence="4">
    <location>
        <begin position="25"/>
        <end position="42"/>
    </location>
</feature>
<dbReference type="InterPro" id="IPR002654">
    <property type="entry name" value="Glyco_trans_25"/>
</dbReference>
<accession>N1PEN2</accession>
<evidence type="ECO:0000313" key="7">
    <source>
        <dbReference type="Proteomes" id="UP000016933"/>
    </source>
</evidence>
<protein>
    <submittedName>
        <fullName evidence="6">Glycosyltransferase family 25 protein</fullName>
    </submittedName>
</protein>